<dbReference type="Proteomes" id="UP000198953">
    <property type="component" value="Unassembled WGS sequence"/>
</dbReference>
<evidence type="ECO:0000259" key="1">
    <source>
        <dbReference type="Pfam" id="PF20275"/>
    </source>
</evidence>
<protein>
    <recommendedName>
        <fullName evidence="1">ABC-three component systems C-terminal domain-containing protein</fullName>
    </recommendedName>
</protein>
<keyword evidence="3" id="KW-1185">Reference proteome</keyword>
<name>A0A1H7RCM4_9ACTN</name>
<reference evidence="2 3" key="1">
    <citation type="submission" date="2016-10" db="EMBL/GenBank/DDBJ databases">
        <authorList>
            <person name="de Groot N.N."/>
        </authorList>
    </citation>
    <scope>NUCLEOTIDE SEQUENCE [LARGE SCALE GENOMIC DNA]</scope>
    <source>
        <strain evidence="2 3">DSM 43357</strain>
    </source>
</reference>
<organism evidence="2 3">
    <name type="scientific">Nonomuraea pusilla</name>
    <dbReference type="NCBI Taxonomy" id="46177"/>
    <lineage>
        <taxon>Bacteria</taxon>
        <taxon>Bacillati</taxon>
        <taxon>Actinomycetota</taxon>
        <taxon>Actinomycetes</taxon>
        <taxon>Streptosporangiales</taxon>
        <taxon>Streptosporangiaceae</taxon>
        <taxon>Nonomuraea</taxon>
    </lineage>
</organism>
<evidence type="ECO:0000313" key="2">
    <source>
        <dbReference type="EMBL" id="SEL57718.1"/>
    </source>
</evidence>
<sequence>MLPHQRQYAQAKFRSMVEDSTGNEFEKLFHRLMELSHPSYMPIRTHGNIGDLGGDGLCARCRTLYACYAPDTLRVSEVRDKFLGDLASAMTQRPEQFDAFVFVHNDQRGIHPVVSGLIAQQQQALTSITLEQMGPRKLWYEALELNLGKMEALLQESIPIHEVRYGVGMADIEPLLLHLAETRPQHAPAEEIPLPTPFKADYNGLSIRAQQVLQRARPYIYQVGQYYQGIISHTEQDEVAAGFAAYYRQMRKEYGDQPDEILWQMQRYVLGQEHPRWERADAADVVVTFFFEQCDIFEIPPLDWRPVTSGGEPG</sequence>
<dbReference type="AlphaFoldDB" id="A0A1H7RCM4"/>
<evidence type="ECO:0000313" key="3">
    <source>
        <dbReference type="Proteomes" id="UP000198953"/>
    </source>
</evidence>
<dbReference type="Pfam" id="PF20275">
    <property type="entry name" value="CTD10"/>
    <property type="match status" value="1"/>
</dbReference>
<gene>
    <name evidence="2" type="ORF">SAMN05660976_02881</name>
</gene>
<dbReference type="InterPro" id="IPR046919">
    <property type="entry name" value="ABC-3C_CTD10"/>
</dbReference>
<accession>A0A1H7RCM4</accession>
<feature type="domain" description="ABC-three component systems C-terminal" evidence="1">
    <location>
        <begin position="171"/>
        <end position="298"/>
    </location>
</feature>
<proteinExistence type="predicted"/>
<dbReference type="EMBL" id="FOBF01000005">
    <property type="protein sequence ID" value="SEL57718.1"/>
    <property type="molecule type" value="Genomic_DNA"/>
</dbReference>